<evidence type="ECO:0000259" key="3">
    <source>
        <dbReference type="Pfam" id="PF03435"/>
    </source>
</evidence>
<evidence type="ECO:0000256" key="2">
    <source>
        <dbReference type="SAM" id="Phobius"/>
    </source>
</evidence>
<keyword evidence="2" id="KW-0472">Membrane</keyword>
<dbReference type="PANTHER" id="PTHR12286">
    <property type="entry name" value="SACCHAROPINE DEHYDROGENASE-LIKE OXIDOREDUCTASE"/>
    <property type="match status" value="1"/>
</dbReference>
<protein>
    <submittedName>
        <fullName evidence="4">Saccharopine dehydrogenase-like oxidoreductase</fullName>
    </submittedName>
</protein>
<organism evidence="4 5">
    <name type="scientific">Stegodyphus mimosarum</name>
    <name type="common">African social velvet spider</name>
    <dbReference type="NCBI Taxonomy" id="407821"/>
    <lineage>
        <taxon>Eukaryota</taxon>
        <taxon>Metazoa</taxon>
        <taxon>Ecdysozoa</taxon>
        <taxon>Arthropoda</taxon>
        <taxon>Chelicerata</taxon>
        <taxon>Arachnida</taxon>
        <taxon>Araneae</taxon>
        <taxon>Araneomorphae</taxon>
        <taxon>Entelegynae</taxon>
        <taxon>Eresoidea</taxon>
        <taxon>Eresidae</taxon>
        <taxon>Stegodyphus</taxon>
    </lineage>
</organism>
<feature type="domain" description="Saccharopine dehydrogenase NADP binding" evidence="3">
    <location>
        <begin position="11"/>
        <end position="141"/>
    </location>
</feature>
<dbReference type="AlphaFoldDB" id="A0A087SXG2"/>
<evidence type="ECO:0000256" key="1">
    <source>
        <dbReference type="ARBA" id="ARBA00038048"/>
    </source>
</evidence>
<keyword evidence="5" id="KW-1185">Reference proteome</keyword>
<dbReference type="STRING" id="407821.A0A087SXG2"/>
<dbReference type="SUPFAM" id="SSF51735">
    <property type="entry name" value="NAD(P)-binding Rossmann-fold domains"/>
    <property type="match status" value="1"/>
</dbReference>
<evidence type="ECO:0000313" key="4">
    <source>
        <dbReference type="EMBL" id="KFM57551.1"/>
    </source>
</evidence>
<comment type="similarity">
    <text evidence="1">Belongs to the saccharopine dehydrogenase family.</text>
</comment>
<keyword evidence="2" id="KW-0812">Transmembrane</keyword>
<dbReference type="OrthoDB" id="10268090at2759"/>
<feature type="transmembrane region" description="Helical" evidence="2">
    <location>
        <begin position="369"/>
        <end position="386"/>
    </location>
</feature>
<dbReference type="FunFam" id="3.40.50.720:FF:000178">
    <property type="entry name" value="Saccharopine dehydrogenase-like oxidoreductase"/>
    <property type="match status" value="1"/>
</dbReference>
<dbReference type="InterPro" id="IPR051276">
    <property type="entry name" value="Saccharopine_DH-like_oxidrdct"/>
</dbReference>
<dbReference type="InterPro" id="IPR005097">
    <property type="entry name" value="Sacchrp_dh_NADP-bd"/>
</dbReference>
<dbReference type="EMBL" id="KK112400">
    <property type="protein sequence ID" value="KFM57551.1"/>
    <property type="molecule type" value="Genomic_DNA"/>
</dbReference>
<dbReference type="Gene3D" id="3.40.50.720">
    <property type="entry name" value="NAD(P)-binding Rossmann-like Domain"/>
    <property type="match status" value="1"/>
</dbReference>
<dbReference type="GO" id="GO:0005886">
    <property type="term" value="C:plasma membrane"/>
    <property type="evidence" value="ECO:0007669"/>
    <property type="project" value="TreeGrafter"/>
</dbReference>
<dbReference type="Proteomes" id="UP000054359">
    <property type="component" value="Unassembled WGS sequence"/>
</dbReference>
<feature type="non-terminal residue" evidence="4">
    <location>
        <position position="416"/>
    </location>
</feature>
<dbReference type="InterPro" id="IPR036291">
    <property type="entry name" value="NAD(P)-bd_dom_sf"/>
</dbReference>
<dbReference type="GO" id="GO:0005739">
    <property type="term" value="C:mitochondrion"/>
    <property type="evidence" value="ECO:0007669"/>
    <property type="project" value="TreeGrafter"/>
</dbReference>
<keyword evidence="2" id="KW-1133">Transmembrane helix</keyword>
<name>A0A087SXG2_STEMI</name>
<sequence length="416" mass="46360">MAEEKRKYDAVVFGASGVTGQYVVEELALHNTGINWCVAGRNLEKLQETLRDIGSSISKDLSDINILIADVNNDSSLDSMCTSTKLVLNCVGPYRFFGEKLVQHCIKNKTHHIDVSGEPQFLETIQVKYFDEAKAQNVYIIGACGFDSIPCDVGIEVLRKKFGGDLHSVETYLKAKLPAGSTVNFGTWQSAIYGLAHSDELKPLRKELKEKIFTKGLPKPDYHLKKRPLLFKSKEAKGWCIPFIGSDRSVVLRTQMYNYQFKNERPVQVQTYMKTYSLFYALVTLLMGGIFMLMTKFVMGRYILERFPEIFSLGVFSRTPPVKEKASGGSFEFIFKAKGWSEKLLDPSDKHAGSPNKAVSAVLKGPDPGYITTAICIVSAAVVVLFERDHLPKKGGVFTPGAAFSDTSLMEKLEAR</sequence>
<feature type="transmembrane region" description="Helical" evidence="2">
    <location>
        <begin position="278"/>
        <end position="299"/>
    </location>
</feature>
<proteinExistence type="inferred from homology"/>
<dbReference type="GO" id="GO:0005811">
    <property type="term" value="C:lipid droplet"/>
    <property type="evidence" value="ECO:0007669"/>
    <property type="project" value="TreeGrafter"/>
</dbReference>
<gene>
    <name evidence="4" type="ORF">X975_18171</name>
</gene>
<dbReference type="GO" id="GO:0009247">
    <property type="term" value="P:glycolipid biosynthetic process"/>
    <property type="evidence" value="ECO:0007669"/>
    <property type="project" value="TreeGrafter"/>
</dbReference>
<dbReference type="PANTHER" id="PTHR12286:SF5">
    <property type="entry name" value="SACCHAROPINE DEHYDROGENASE-LIKE OXIDOREDUCTASE"/>
    <property type="match status" value="1"/>
</dbReference>
<accession>A0A087SXG2</accession>
<dbReference type="Pfam" id="PF03435">
    <property type="entry name" value="Sacchrp_dh_NADP"/>
    <property type="match status" value="1"/>
</dbReference>
<dbReference type="OMA" id="KRPVQMH"/>
<reference evidence="4 5" key="1">
    <citation type="submission" date="2013-11" db="EMBL/GenBank/DDBJ databases">
        <title>Genome sequencing of Stegodyphus mimosarum.</title>
        <authorList>
            <person name="Bechsgaard J."/>
        </authorList>
    </citation>
    <scope>NUCLEOTIDE SEQUENCE [LARGE SCALE GENOMIC DNA]</scope>
</reference>
<evidence type="ECO:0000313" key="5">
    <source>
        <dbReference type="Proteomes" id="UP000054359"/>
    </source>
</evidence>